<comment type="catalytic activity">
    <reaction evidence="11">
        <text>L-lysyl-[protein] + S-adenosyl-L-methionine = N(6)-methyl-L-lysyl-[protein] + S-adenosyl-L-homocysteine + H(+)</text>
        <dbReference type="Rhea" id="RHEA:51736"/>
        <dbReference type="Rhea" id="RHEA-COMP:9752"/>
        <dbReference type="Rhea" id="RHEA-COMP:13053"/>
        <dbReference type="ChEBI" id="CHEBI:15378"/>
        <dbReference type="ChEBI" id="CHEBI:29969"/>
        <dbReference type="ChEBI" id="CHEBI:57856"/>
        <dbReference type="ChEBI" id="CHEBI:59789"/>
        <dbReference type="ChEBI" id="CHEBI:61929"/>
    </reaction>
</comment>
<dbReference type="InterPro" id="IPR044421">
    <property type="entry name" value="SMYD4_SET"/>
</dbReference>
<dbReference type="PROSITE" id="PS50865">
    <property type="entry name" value="ZF_MYND_2"/>
    <property type="match status" value="1"/>
</dbReference>
<dbReference type="InterPro" id="IPR011990">
    <property type="entry name" value="TPR-like_helical_dom_sf"/>
</dbReference>
<dbReference type="CDD" id="cd10536">
    <property type="entry name" value="SET_SMYD4"/>
    <property type="match status" value="1"/>
</dbReference>
<dbReference type="Pfam" id="PF01753">
    <property type="entry name" value="zf-MYND"/>
    <property type="match status" value="1"/>
</dbReference>
<feature type="compositionally biased region" description="Polar residues" evidence="17">
    <location>
        <begin position="506"/>
        <end position="517"/>
    </location>
</feature>
<dbReference type="InterPro" id="IPR046341">
    <property type="entry name" value="SET_dom_sf"/>
</dbReference>
<dbReference type="Gene3D" id="2.170.270.10">
    <property type="entry name" value="SET domain"/>
    <property type="match status" value="2"/>
</dbReference>
<evidence type="ECO:0000259" key="18">
    <source>
        <dbReference type="PROSITE" id="PS50280"/>
    </source>
</evidence>
<evidence type="ECO:0000256" key="11">
    <source>
        <dbReference type="ARBA" id="ARBA00048985"/>
    </source>
</evidence>
<comment type="caution">
    <text evidence="21">The sequence shown here is derived from an EMBL/GenBank/DDBJ whole genome shotgun (WGS) entry which is preliminary data.</text>
</comment>
<feature type="domain" description="MYND-type" evidence="19">
    <location>
        <begin position="337"/>
        <end position="376"/>
    </location>
</feature>
<evidence type="ECO:0000313" key="21">
    <source>
        <dbReference type="EMBL" id="CAF1253727.1"/>
    </source>
</evidence>
<evidence type="ECO:0000256" key="9">
    <source>
        <dbReference type="ARBA" id="ARBA00022833"/>
    </source>
</evidence>
<keyword evidence="16" id="KW-0175">Coiled coil</keyword>
<keyword evidence="10" id="KW-0539">Nucleus</keyword>
<dbReference type="GO" id="GO:0032259">
    <property type="term" value="P:methylation"/>
    <property type="evidence" value="ECO:0007669"/>
    <property type="project" value="UniProtKB-KW"/>
</dbReference>
<dbReference type="PANTHER" id="PTHR46165">
    <property type="entry name" value="SET AND MYND DOMAIN-CONTAINING PROTEIN 4"/>
    <property type="match status" value="1"/>
</dbReference>
<dbReference type="InterPro" id="IPR052097">
    <property type="entry name" value="SET-MYND_domain_protein"/>
</dbReference>
<evidence type="ECO:0000256" key="3">
    <source>
        <dbReference type="ARBA" id="ARBA00022490"/>
    </source>
</evidence>
<dbReference type="PANTHER" id="PTHR46165:SF2">
    <property type="entry name" value="SET AND MYND DOMAIN-CONTAINING PROTEIN 4"/>
    <property type="match status" value="1"/>
</dbReference>
<dbReference type="OrthoDB" id="62495at2759"/>
<dbReference type="Gene3D" id="1.25.40.10">
    <property type="entry name" value="Tetratricopeptide repeat domain"/>
    <property type="match status" value="2"/>
</dbReference>
<keyword evidence="8 15" id="KW-0863">Zinc-finger</keyword>
<evidence type="ECO:0000256" key="4">
    <source>
        <dbReference type="ARBA" id="ARBA00022603"/>
    </source>
</evidence>
<dbReference type="GO" id="GO:0042826">
    <property type="term" value="F:histone deacetylase binding"/>
    <property type="evidence" value="ECO:0007669"/>
    <property type="project" value="TreeGrafter"/>
</dbReference>
<keyword evidence="24" id="KW-1185">Reference proteome</keyword>
<evidence type="ECO:0000256" key="12">
    <source>
        <dbReference type="ARBA" id="ARBA00093423"/>
    </source>
</evidence>
<evidence type="ECO:0000259" key="19">
    <source>
        <dbReference type="PROSITE" id="PS50865"/>
    </source>
</evidence>
<comment type="subcellular location">
    <subcellularLocation>
        <location evidence="2">Cytoplasm</location>
    </subcellularLocation>
    <subcellularLocation>
        <location evidence="1">Nucleus</location>
    </subcellularLocation>
</comment>
<protein>
    <recommendedName>
        <fullName evidence="13">Protein-lysine N-methyltransferase SMYD4</fullName>
    </recommendedName>
    <alternativeName>
        <fullName evidence="14">SET and MYND domain-containing protein 4</fullName>
    </alternativeName>
</protein>
<keyword evidence="6" id="KW-0949">S-adenosyl-L-methionine</keyword>
<evidence type="ECO:0000256" key="7">
    <source>
        <dbReference type="ARBA" id="ARBA00022723"/>
    </source>
</evidence>
<evidence type="ECO:0000313" key="20">
    <source>
        <dbReference type="EMBL" id="CAF0726215.1"/>
    </source>
</evidence>
<gene>
    <name evidence="21" type="ORF">GPM918_LOCUS26259</name>
    <name evidence="20" type="ORF">OVA965_LOCUS449</name>
    <name evidence="23" type="ORF">SRO942_LOCUS26376</name>
    <name evidence="22" type="ORF">TMI583_LOCUS449</name>
</gene>
<comment type="function">
    <text evidence="12">Protein-lysine N-methyltransferase. Monomethylates PRMT5, modulating its transcriptional activity. May also act as a histone methyltransferase. Plays a critical role in cardiac development. Acts as a key epigenetic regulator of gene expression during cardiac development via its dual activities as a methyltransferase and negative regulator of HDAC1.</text>
</comment>
<dbReference type="PROSITE" id="PS01360">
    <property type="entry name" value="ZF_MYND_1"/>
    <property type="match status" value="1"/>
</dbReference>
<dbReference type="SUPFAM" id="SSF144232">
    <property type="entry name" value="HIT/MYND zinc finger-like"/>
    <property type="match status" value="1"/>
</dbReference>
<evidence type="ECO:0000313" key="22">
    <source>
        <dbReference type="EMBL" id="CAF3499752.1"/>
    </source>
</evidence>
<dbReference type="Proteomes" id="UP000681722">
    <property type="component" value="Unassembled WGS sequence"/>
</dbReference>
<evidence type="ECO:0000256" key="10">
    <source>
        <dbReference type="ARBA" id="ARBA00023242"/>
    </source>
</evidence>
<dbReference type="EMBL" id="CAJNOQ010010505">
    <property type="protein sequence ID" value="CAF1253727.1"/>
    <property type="molecule type" value="Genomic_DNA"/>
</dbReference>
<keyword evidence="3" id="KW-0963">Cytoplasm</keyword>
<feature type="domain" description="SET" evidence="18">
    <location>
        <begin position="290"/>
        <end position="628"/>
    </location>
</feature>
<evidence type="ECO:0000256" key="8">
    <source>
        <dbReference type="ARBA" id="ARBA00022771"/>
    </source>
</evidence>
<sequence>MDWLNSAGKIIKLATRSDLYNQFSHLKTDYERTKFLHDNKQLLASTIEKYLKQSTKNSKDVSKATSYRKQGNDCFVTKKLGQAAWCYRVSIAMSNKNSQDMALSYGNLSAVLFELCRYHECLRCIQLAQDYGYPNELKFKLVFRRAACYHKLDDLIRSSYELKIAAELIKHANGLDRKKLESYCKEMEQLSHQIEETLSKKLYEDYQREAENMTSNNKEKKRSYKNLDEFVDNSQSLNGTITLKLSSSKNNNKSKVRSSISPPSPSRNLEDLEICRPQLYHGRNEEIPCCSFAIRMNYTEDKGRHLIAQNLIPSNKIILVEKPYSWLLLPNYSYTYCDHCLKLIVIPFVCPNCSHVLYCSEYCQNYSLTNYHQYECGYIHVLKTLGIAYLAYRTIILTGLERLLTQKTKKVSNHYYSNYESVKNLITHAEQMSTDDLFHYSLTAYFLSEIIKKTKFIRQTSNIQEQIIQQLIIASHLLRHIQQMIFNSQTISVKRKNIKSKRQQKDPTSTGNTNTIKEQQHQTKKKKKYNKNGTNNVRNDTKARVNDISNNVNKIDDIDDDLYYDNLSEKEDDMFVNEKRLATALFPTCSLMNHSCVPNVTCSFYNALLIVKTSRTILTGEELCNSYGPLKSNLSTELRQSALYEQYYFKCLCDGCVEVTPTNGEKIESTKKNLPLSSAVTTCVLATKNNKSEDSNEQQATLNTSNLVYLNWMEKLAEAKKRFSNGTNCLILYEQQTNHFDLWQKGLIYLEEARLLYENVINELNLDSVHIYDYIAKIYNDEQDYENCSSCLNRSLSILTTYVHSYSIDYLLDDLRKYAQTLFNSRKFENSLLTCEQALEFIQKHSLTSTSCHNIKNYLKNIEDLKAECELCIKMGL</sequence>
<dbReference type="GO" id="GO:0008168">
    <property type="term" value="F:methyltransferase activity"/>
    <property type="evidence" value="ECO:0007669"/>
    <property type="project" value="UniProtKB-KW"/>
</dbReference>
<dbReference type="EMBL" id="CAJOBA010000059">
    <property type="protein sequence ID" value="CAF3499752.1"/>
    <property type="molecule type" value="Genomic_DNA"/>
</dbReference>
<dbReference type="InterPro" id="IPR001214">
    <property type="entry name" value="SET_dom"/>
</dbReference>
<dbReference type="Gene3D" id="6.10.140.2220">
    <property type="match status" value="1"/>
</dbReference>
<evidence type="ECO:0000256" key="17">
    <source>
        <dbReference type="SAM" id="MobiDB-lite"/>
    </source>
</evidence>
<evidence type="ECO:0000256" key="2">
    <source>
        <dbReference type="ARBA" id="ARBA00004496"/>
    </source>
</evidence>
<evidence type="ECO:0000256" key="1">
    <source>
        <dbReference type="ARBA" id="ARBA00004123"/>
    </source>
</evidence>
<evidence type="ECO:0000256" key="13">
    <source>
        <dbReference type="ARBA" id="ARBA00093635"/>
    </source>
</evidence>
<feature type="coiled-coil region" evidence="16">
    <location>
        <begin position="180"/>
        <end position="223"/>
    </location>
</feature>
<accession>A0A815ACA5</accession>
<dbReference type="GO" id="GO:0005634">
    <property type="term" value="C:nucleus"/>
    <property type="evidence" value="ECO:0007669"/>
    <property type="project" value="UniProtKB-SubCell"/>
</dbReference>
<evidence type="ECO:0000256" key="15">
    <source>
        <dbReference type="PROSITE-ProRule" id="PRU00134"/>
    </source>
</evidence>
<name>A0A815ACA5_9BILA</name>
<dbReference type="SUPFAM" id="SSF82199">
    <property type="entry name" value="SET domain"/>
    <property type="match status" value="1"/>
</dbReference>
<evidence type="ECO:0000256" key="16">
    <source>
        <dbReference type="SAM" id="Coils"/>
    </source>
</evidence>
<evidence type="ECO:0000256" key="6">
    <source>
        <dbReference type="ARBA" id="ARBA00022691"/>
    </source>
</evidence>
<keyword evidence="5" id="KW-0808">Transferase</keyword>
<dbReference type="Proteomes" id="UP000677228">
    <property type="component" value="Unassembled WGS sequence"/>
</dbReference>
<dbReference type="GO" id="GO:0008270">
    <property type="term" value="F:zinc ion binding"/>
    <property type="evidence" value="ECO:0007669"/>
    <property type="project" value="UniProtKB-KW"/>
</dbReference>
<organism evidence="21 24">
    <name type="scientific">Didymodactylos carnosus</name>
    <dbReference type="NCBI Taxonomy" id="1234261"/>
    <lineage>
        <taxon>Eukaryota</taxon>
        <taxon>Metazoa</taxon>
        <taxon>Spiralia</taxon>
        <taxon>Gnathifera</taxon>
        <taxon>Rotifera</taxon>
        <taxon>Eurotatoria</taxon>
        <taxon>Bdelloidea</taxon>
        <taxon>Philodinida</taxon>
        <taxon>Philodinidae</taxon>
        <taxon>Didymodactylos</taxon>
    </lineage>
</organism>
<dbReference type="InterPro" id="IPR002893">
    <property type="entry name" value="Znf_MYND"/>
</dbReference>
<evidence type="ECO:0000256" key="14">
    <source>
        <dbReference type="ARBA" id="ARBA00093680"/>
    </source>
</evidence>
<feature type="region of interest" description="Disordered" evidence="17">
    <location>
        <begin position="244"/>
        <end position="267"/>
    </location>
</feature>
<reference evidence="21" key="1">
    <citation type="submission" date="2021-02" db="EMBL/GenBank/DDBJ databases">
        <authorList>
            <person name="Nowell W R."/>
        </authorList>
    </citation>
    <scope>NUCLEOTIDE SEQUENCE</scope>
</reference>
<dbReference type="Proteomes" id="UP000663829">
    <property type="component" value="Unassembled WGS sequence"/>
</dbReference>
<proteinExistence type="predicted"/>
<keyword evidence="9" id="KW-0862">Zinc</keyword>
<feature type="compositionally biased region" description="Low complexity" evidence="17">
    <location>
        <begin position="246"/>
        <end position="261"/>
    </location>
</feature>
<dbReference type="GO" id="GO:0005737">
    <property type="term" value="C:cytoplasm"/>
    <property type="evidence" value="ECO:0007669"/>
    <property type="project" value="UniProtKB-SubCell"/>
</dbReference>
<evidence type="ECO:0000256" key="5">
    <source>
        <dbReference type="ARBA" id="ARBA00022679"/>
    </source>
</evidence>
<dbReference type="Gene3D" id="1.10.220.160">
    <property type="match status" value="1"/>
</dbReference>
<evidence type="ECO:0000313" key="23">
    <source>
        <dbReference type="EMBL" id="CAF4024777.1"/>
    </source>
</evidence>
<evidence type="ECO:0000313" key="24">
    <source>
        <dbReference type="Proteomes" id="UP000663829"/>
    </source>
</evidence>
<dbReference type="SUPFAM" id="SSF48452">
    <property type="entry name" value="TPR-like"/>
    <property type="match status" value="1"/>
</dbReference>
<dbReference type="AlphaFoldDB" id="A0A815ACA5"/>
<dbReference type="PROSITE" id="PS50280">
    <property type="entry name" value="SET"/>
    <property type="match status" value="1"/>
</dbReference>
<dbReference type="EMBL" id="CAJNOK010000059">
    <property type="protein sequence ID" value="CAF0726215.1"/>
    <property type="molecule type" value="Genomic_DNA"/>
</dbReference>
<keyword evidence="7" id="KW-0479">Metal-binding</keyword>
<dbReference type="EMBL" id="CAJOBC010015632">
    <property type="protein sequence ID" value="CAF4024777.1"/>
    <property type="molecule type" value="Genomic_DNA"/>
</dbReference>
<dbReference type="Proteomes" id="UP000682733">
    <property type="component" value="Unassembled WGS sequence"/>
</dbReference>
<feature type="region of interest" description="Disordered" evidence="17">
    <location>
        <begin position="496"/>
        <end position="539"/>
    </location>
</feature>
<keyword evidence="4" id="KW-0489">Methyltransferase</keyword>
<dbReference type="Pfam" id="PF00856">
    <property type="entry name" value="SET"/>
    <property type="match status" value="1"/>
</dbReference>